<dbReference type="InterPro" id="IPR032870">
    <property type="entry name" value="ALKBH7-like"/>
</dbReference>
<dbReference type="STRING" id="1331196.A0A1B9IM14"/>
<keyword evidence="4" id="KW-1185">Reference proteome</keyword>
<dbReference type="Pfam" id="PF13532">
    <property type="entry name" value="2OG-FeII_Oxy_2"/>
    <property type="match status" value="1"/>
</dbReference>
<name>A0A1B9IM14_9TREE</name>
<evidence type="ECO:0000259" key="2">
    <source>
        <dbReference type="Pfam" id="PF13532"/>
    </source>
</evidence>
<dbReference type="AlphaFoldDB" id="A0A1B9IM14"/>
<dbReference type="Gene3D" id="2.60.120.590">
    <property type="entry name" value="Alpha-ketoglutarate-dependent dioxygenase AlkB-like"/>
    <property type="match status" value="1"/>
</dbReference>
<sequence>MKYPPISRSVFGVTHRPIFRSLHTPSSITPPLSLHSPSTLIRPHGNPSSEHSLAKPDDFLFWPDFFSIKECKTLVDMALWKLDRVDSSLKRRRKGKQTSEPNEGADELQKLFDREYGFEKGHYDSVIHHYRETLLSTLPPNPSSNLISTLSKLYTLLPEISTSMSKSTSIPPEGTITHLLHLSPKGEILPHVDNLEASGKYICGVSLGGERILRLRAKGKKEDGWDVRLNSGSVYLQRDSIRYKYEHSILPYSSEGTVWDGEDLNHGHRISIMIRDTPTKPAQL</sequence>
<dbReference type="GO" id="GO:0016706">
    <property type="term" value="F:2-oxoglutarate-dependent dioxygenase activity"/>
    <property type="evidence" value="ECO:0007669"/>
    <property type="project" value="TreeGrafter"/>
</dbReference>
<evidence type="ECO:0000313" key="4">
    <source>
        <dbReference type="Proteomes" id="UP000092583"/>
    </source>
</evidence>
<dbReference type="GO" id="GO:0006631">
    <property type="term" value="P:fatty acid metabolic process"/>
    <property type="evidence" value="ECO:0007669"/>
    <property type="project" value="TreeGrafter"/>
</dbReference>
<dbReference type="OrthoDB" id="28127at2759"/>
<dbReference type="PANTHER" id="PTHR21052">
    <property type="entry name" value="SPERMATOGENESIS ASSOCIATED 11-RELATED"/>
    <property type="match status" value="1"/>
</dbReference>
<dbReference type="GO" id="GO:0006974">
    <property type="term" value="P:DNA damage response"/>
    <property type="evidence" value="ECO:0007669"/>
    <property type="project" value="InterPro"/>
</dbReference>
<feature type="compositionally biased region" description="Polar residues" evidence="1">
    <location>
        <begin position="29"/>
        <end position="39"/>
    </location>
</feature>
<protein>
    <recommendedName>
        <fullName evidence="2">Alpha-ketoglutarate-dependent dioxygenase AlkB-like domain-containing protein</fullName>
    </recommendedName>
</protein>
<dbReference type="InterPro" id="IPR037151">
    <property type="entry name" value="AlkB-like_sf"/>
</dbReference>
<gene>
    <name evidence="3" type="ORF">L486_05500</name>
</gene>
<feature type="domain" description="Alpha-ketoglutarate-dependent dioxygenase AlkB-like" evidence="2">
    <location>
        <begin position="181"/>
        <end position="275"/>
    </location>
</feature>
<dbReference type="GO" id="GO:0005759">
    <property type="term" value="C:mitochondrial matrix"/>
    <property type="evidence" value="ECO:0007669"/>
    <property type="project" value="TreeGrafter"/>
</dbReference>
<reference evidence="3 4" key="1">
    <citation type="submission" date="2013-07" db="EMBL/GenBank/DDBJ databases">
        <title>The Genome Sequence of Kwoniella mangroviensis CBS10435.</title>
        <authorList>
            <consortium name="The Broad Institute Genome Sequencing Platform"/>
            <person name="Cuomo C."/>
            <person name="Litvintseva A."/>
            <person name="Chen Y."/>
            <person name="Heitman J."/>
            <person name="Sun S."/>
            <person name="Springer D."/>
            <person name="Dromer F."/>
            <person name="Young S.K."/>
            <person name="Zeng Q."/>
            <person name="Gargeya S."/>
            <person name="Fitzgerald M."/>
            <person name="Abouelleil A."/>
            <person name="Alvarado L."/>
            <person name="Berlin A.M."/>
            <person name="Chapman S.B."/>
            <person name="Dewar J."/>
            <person name="Goldberg J."/>
            <person name="Griggs A."/>
            <person name="Gujja S."/>
            <person name="Hansen M."/>
            <person name="Howarth C."/>
            <person name="Imamovic A."/>
            <person name="Larimer J."/>
            <person name="McCowan C."/>
            <person name="Murphy C."/>
            <person name="Pearson M."/>
            <person name="Priest M."/>
            <person name="Roberts A."/>
            <person name="Saif S."/>
            <person name="Shea T."/>
            <person name="Sykes S."/>
            <person name="Wortman J."/>
            <person name="Nusbaum C."/>
            <person name="Birren B."/>
        </authorList>
    </citation>
    <scope>NUCLEOTIDE SEQUENCE [LARGE SCALE GENOMIC DNA]</scope>
    <source>
        <strain evidence="3 4">CBS 10435</strain>
    </source>
</reference>
<evidence type="ECO:0000256" key="1">
    <source>
        <dbReference type="SAM" id="MobiDB-lite"/>
    </source>
</evidence>
<organism evidence="3 4">
    <name type="scientific">Kwoniella mangroviensis CBS 10435</name>
    <dbReference type="NCBI Taxonomy" id="1331196"/>
    <lineage>
        <taxon>Eukaryota</taxon>
        <taxon>Fungi</taxon>
        <taxon>Dikarya</taxon>
        <taxon>Basidiomycota</taxon>
        <taxon>Agaricomycotina</taxon>
        <taxon>Tremellomycetes</taxon>
        <taxon>Tremellales</taxon>
        <taxon>Cryptococcaceae</taxon>
        <taxon>Kwoniella</taxon>
    </lineage>
</organism>
<dbReference type="InterPro" id="IPR027450">
    <property type="entry name" value="AlkB-like"/>
</dbReference>
<evidence type="ECO:0000313" key="3">
    <source>
        <dbReference type="EMBL" id="OCF56646.1"/>
    </source>
</evidence>
<proteinExistence type="predicted"/>
<accession>A0A1B9IM14</accession>
<dbReference type="PANTHER" id="PTHR21052:SF0">
    <property type="entry name" value="ALPHA-KETOGLUTARATE-DEPENDENT DIOXYGENASE ALKB HOMOLOG 7, MITOCHONDRIAL"/>
    <property type="match status" value="1"/>
</dbReference>
<dbReference type="EMBL" id="KI669464">
    <property type="protein sequence ID" value="OCF56646.1"/>
    <property type="molecule type" value="Genomic_DNA"/>
</dbReference>
<dbReference type="SUPFAM" id="SSF51197">
    <property type="entry name" value="Clavaminate synthase-like"/>
    <property type="match status" value="1"/>
</dbReference>
<reference evidence="4" key="2">
    <citation type="submission" date="2013-12" db="EMBL/GenBank/DDBJ databases">
        <title>Evolution of pathogenesis and genome organization in the Tremellales.</title>
        <authorList>
            <person name="Cuomo C."/>
            <person name="Litvintseva A."/>
            <person name="Heitman J."/>
            <person name="Chen Y."/>
            <person name="Sun S."/>
            <person name="Springer D."/>
            <person name="Dromer F."/>
            <person name="Young S."/>
            <person name="Zeng Q."/>
            <person name="Chapman S."/>
            <person name="Gujja S."/>
            <person name="Saif S."/>
            <person name="Birren B."/>
        </authorList>
    </citation>
    <scope>NUCLEOTIDE SEQUENCE [LARGE SCALE GENOMIC DNA]</scope>
    <source>
        <strain evidence="4">CBS 10435</strain>
    </source>
</reference>
<dbReference type="Proteomes" id="UP000092583">
    <property type="component" value="Unassembled WGS sequence"/>
</dbReference>
<feature type="region of interest" description="Disordered" evidence="1">
    <location>
        <begin position="29"/>
        <end position="49"/>
    </location>
</feature>